<keyword evidence="1" id="KW-0732">Signal</keyword>
<feature type="chain" id="PRO_5045445467" evidence="1">
    <location>
        <begin position="30"/>
        <end position="291"/>
    </location>
</feature>
<gene>
    <name evidence="3" type="ORF">LZZ85_27685</name>
</gene>
<dbReference type="PANTHER" id="PTHR43433">
    <property type="entry name" value="HYDROLASE, ALPHA/BETA FOLD FAMILY PROTEIN"/>
    <property type="match status" value="1"/>
</dbReference>
<proteinExistence type="predicted"/>
<dbReference type="InterPro" id="IPR050471">
    <property type="entry name" value="AB_hydrolase"/>
</dbReference>
<keyword evidence="3" id="KW-0378">Hydrolase</keyword>
<feature type="signal peptide" evidence="1">
    <location>
        <begin position="1"/>
        <end position="29"/>
    </location>
</feature>
<dbReference type="PANTHER" id="PTHR43433:SF5">
    <property type="entry name" value="AB HYDROLASE-1 DOMAIN-CONTAINING PROTEIN"/>
    <property type="match status" value="1"/>
</dbReference>
<dbReference type="RefSeq" id="WP_237877287.1">
    <property type="nucleotide sequence ID" value="NZ_JAKLTR010000034.1"/>
</dbReference>
<evidence type="ECO:0000256" key="1">
    <source>
        <dbReference type="SAM" id="SignalP"/>
    </source>
</evidence>
<dbReference type="PRINTS" id="PR00111">
    <property type="entry name" value="ABHYDROLASE"/>
</dbReference>
<sequence>MKRLIPANQFPKLLTIIAVLLSAVFNSNAQKIKPTASGLIPVNGIKVYYETYGQGKPVILLHGAFMTIDMNWGELIPTLSKTRKIIAIEMQGHGHTQFSERKLSHTTLASDVAGVMDYLKIDSADVVGYSFGGEIAYQFAIQNPKRLKKLVIISSTYKSDGWQPEINNAFKDMSPDIFDGSPMKAAYEAVAPDKTKWKSFVQQMLSNAGETFNMGDSNIAKITAPVLLIAGDNDGLNKIELAKTYKLLGGDLIGDFTGIPRSQLAIIPAQTHVTLMMATSVLAGYLDSFLK</sequence>
<organism evidence="3 4">
    <name type="scientific">Terrimonas ginsenosidimutans</name>
    <dbReference type="NCBI Taxonomy" id="2908004"/>
    <lineage>
        <taxon>Bacteria</taxon>
        <taxon>Pseudomonadati</taxon>
        <taxon>Bacteroidota</taxon>
        <taxon>Chitinophagia</taxon>
        <taxon>Chitinophagales</taxon>
        <taxon>Chitinophagaceae</taxon>
        <taxon>Terrimonas</taxon>
    </lineage>
</organism>
<dbReference type="SUPFAM" id="SSF53474">
    <property type="entry name" value="alpha/beta-Hydrolases"/>
    <property type="match status" value="1"/>
</dbReference>
<dbReference type="Gene3D" id="3.40.50.1820">
    <property type="entry name" value="alpha/beta hydrolase"/>
    <property type="match status" value="1"/>
</dbReference>
<dbReference type="GO" id="GO:0016787">
    <property type="term" value="F:hydrolase activity"/>
    <property type="evidence" value="ECO:0007669"/>
    <property type="project" value="UniProtKB-KW"/>
</dbReference>
<keyword evidence="4" id="KW-1185">Reference proteome</keyword>
<dbReference type="Proteomes" id="UP001165367">
    <property type="component" value="Unassembled WGS sequence"/>
</dbReference>
<protein>
    <submittedName>
        <fullName evidence="3">Alpha/beta hydrolase</fullName>
    </submittedName>
</protein>
<comment type="caution">
    <text evidence="3">The sequence shown here is derived from an EMBL/GenBank/DDBJ whole genome shotgun (WGS) entry which is preliminary data.</text>
</comment>
<feature type="domain" description="AB hydrolase-1" evidence="2">
    <location>
        <begin position="56"/>
        <end position="202"/>
    </location>
</feature>
<evidence type="ECO:0000313" key="3">
    <source>
        <dbReference type="EMBL" id="MCG2618116.1"/>
    </source>
</evidence>
<dbReference type="InterPro" id="IPR029058">
    <property type="entry name" value="AB_hydrolase_fold"/>
</dbReference>
<dbReference type="InterPro" id="IPR000073">
    <property type="entry name" value="AB_hydrolase_1"/>
</dbReference>
<dbReference type="EMBL" id="JAKLTR010000034">
    <property type="protein sequence ID" value="MCG2618116.1"/>
    <property type="molecule type" value="Genomic_DNA"/>
</dbReference>
<evidence type="ECO:0000313" key="4">
    <source>
        <dbReference type="Proteomes" id="UP001165367"/>
    </source>
</evidence>
<name>A0ABS9L0L4_9BACT</name>
<dbReference type="Pfam" id="PF00561">
    <property type="entry name" value="Abhydrolase_1"/>
    <property type="match status" value="1"/>
</dbReference>
<reference evidence="3" key="1">
    <citation type="submission" date="2022-01" db="EMBL/GenBank/DDBJ databases">
        <authorList>
            <person name="Jo J.-H."/>
            <person name="Im W.-T."/>
        </authorList>
    </citation>
    <scope>NUCLEOTIDE SEQUENCE</scope>
    <source>
        <strain evidence="3">NA20</strain>
    </source>
</reference>
<accession>A0ABS9L0L4</accession>
<evidence type="ECO:0000259" key="2">
    <source>
        <dbReference type="Pfam" id="PF00561"/>
    </source>
</evidence>